<dbReference type="PROSITE" id="PS50005">
    <property type="entry name" value="TPR"/>
    <property type="match status" value="1"/>
</dbReference>
<dbReference type="PANTHER" id="PTHR22904:SF513">
    <property type="match status" value="1"/>
</dbReference>
<evidence type="ECO:0000313" key="6">
    <source>
        <dbReference type="Proteomes" id="UP000031737"/>
    </source>
</evidence>
<accession>A0A061J8C5</accession>
<dbReference type="EMBL" id="AUPL01001120">
    <property type="protein sequence ID" value="ESL11139.1"/>
    <property type="molecule type" value="Genomic_DNA"/>
</dbReference>
<dbReference type="Proteomes" id="UP000031737">
    <property type="component" value="Unassembled WGS sequence"/>
</dbReference>
<dbReference type="VEuPathDB" id="TriTrypDB:TRSC58_01120"/>
<feature type="region of interest" description="Disordered" evidence="4">
    <location>
        <begin position="154"/>
        <end position="187"/>
    </location>
</feature>
<comment type="caution">
    <text evidence="5">The sequence shown here is derived from an EMBL/GenBank/DDBJ whole genome shotgun (WGS) entry which is preliminary data.</text>
</comment>
<dbReference type="PANTHER" id="PTHR22904">
    <property type="entry name" value="TPR REPEAT CONTAINING PROTEIN"/>
    <property type="match status" value="1"/>
</dbReference>
<evidence type="ECO:0000256" key="2">
    <source>
        <dbReference type="ARBA" id="ARBA00022803"/>
    </source>
</evidence>
<evidence type="ECO:0000256" key="1">
    <source>
        <dbReference type="ARBA" id="ARBA00022737"/>
    </source>
</evidence>
<dbReference type="Pfam" id="PF07719">
    <property type="entry name" value="TPR_2"/>
    <property type="match status" value="1"/>
</dbReference>
<evidence type="ECO:0000313" key="5">
    <source>
        <dbReference type="EMBL" id="ESL11139.1"/>
    </source>
</evidence>
<keyword evidence="2 3" id="KW-0802">TPR repeat</keyword>
<keyword evidence="6" id="KW-1185">Reference proteome</keyword>
<proteinExistence type="predicted"/>
<dbReference type="SUPFAM" id="SSF48452">
    <property type="entry name" value="TPR-like"/>
    <property type="match status" value="1"/>
</dbReference>
<dbReference type="OrthoDB" id="2423701at2759"/>
<reference evidence="5 6" key="1">
    <citation type="submission" date="2013-07" db="EMBL/GenBank/DDBJ databases">
        <authorList>
            <person name="Stoco P.H."/>
            <person name="Wagner G."/>
            <person name="Gerber A."/>
            <person name="Zaha A."/>
            <person name="Thompson C."/>
            <person name="Bartholomeu D.C."/>
            <person name="Luckemeyer D.D."/>
            <person name="Bahia D."/>
            <person name="Loreto E."/>
            <person name="Prestes E.B."/>
            <person name="Lima F.M."/>
            <person name="Rodrigues-Luiz G."/>
            <person name="Vallejo G.A."/>
            <person name="Filho J.F."/>
            <person name="Monteiro K.M."/>
            <person name="Tyler K.M."/>
            <person name="de Almeida L.G."/>
            <person name="Ortiz M.F."/>
            <person name="Siervo M.A."/>
            <person name="de Moraes M.H."/>
            <person name="Cunha O.L."/>
            <person name="Mendonca-Neto R."/>
            <person name="Silva R."/>
            <person name="Teixeira S.M."/>
            <person name="Murta S.M."/>
            <person name="Sincero T.C."/>
            <person name="Mendes T.A."/>
            <person name="Urmenyi T.P."/>
            <person name="Silva V.G."/>
            <person name="da Rocha W.D."/>
            <person name="Andersson B."/>
            <person name="Romanha A.J."/>
            <person name="Steindel M."/>
            <person name="de Vasconcelos A.T."/>
            <person name="Grisard E.C."/>
        </authorList>
    </citation>
    <scope>NUCLEOTIDE SEQUENCE [LARGE SCALE GENOMIC DNA]</scope>
    <source>
        <strain evidence="5 6">SC58</strain>
    </source>
</reference>
<evidence type="ECO:0000256" key="3">
    <source>
        <dbReference type="PROSITE-ProRule" id="PRU00339"/>
    </source>
</evidence>
<sequence length="305" mass="34275">MVKSKDPPLPDELRGRLEQMDGNATAEEWKLIGNECYSHGCYLSAIRCYTKALEKDETAILHSSRSAAYLKSSMFAGPSLALKDAERAVELDPGWYKARLRVGDAQFARKKYAEAKEAYQKALELDGNCVTAADSLRLAERELFLLSLDEQARQEAARGGPTEEPTNSTLSGNTGKALPNSGSDEPLTAEEEIRQRIQLWTQDTIVREDRTAMRAFNALLDEADREAGARYKSELLSTFRGKMATQEPLRRKVEERQEQELRMGEGIDYRNADSYRAMLMKGTNGVGLGISTDAYKSYKYESKMW</sequence>
<evidence type="ECO:0000256" key="4">
    <source>
        <dbReference type="SAM" id="MobiDB-lite"/>
    </source>
</evidence>
<protein>
    <submittedName>
        <fullName evidence="5">Uncharacterized protein</fullName>
    </submittedName>
</protein>
<dbReference type="InterPro" id="IPR013105">
    <property type="entry name" value="TPR_2"/>
</dbReference>
<dbReference type="GO" id="GO:0051879">
    <property type="term" value="F:Hsp90 protein binding"/>
    <property type="evidence" value="ECO:0007669"/>
    <property type="project" value="TreeGrafter"/>
</dbReference>
<dbReference type="Gene3D" id="1.25.40.10">
    <property type="entry name" value="Tetratricopeptide repeat domain"/>
    <property type="match status" value="1"/>
</dbReference>
<gene>
    <name evidence="5" type="ORF">TRSC58_01120</name>
</gene>
<keyword evidence="1" id="KW-0677">Repeat</keyword>
<feature type="repeat" description="TPR" evidence="3">
    <location>
        <begin position="96"/>
        <end position="129"/>
    </location>
</feature>
<dbReference type="AlphaFoldDB" id="A0A061J8C5"/>
<dbReference type="SMART" id="SM00028">
    <property type="entry name" value="TPR"/>
    <property type="match status" value="2"/>
</dbReference>
<name>A0A061J8C5_TRYRA</name>
<feature type="compositionally biased region" description="Polar residues" evidence="4">
    <location>
        <begin position="164"/>
        <end position="174"/>
    </location>
</feature>
<dbReference type="InterPro" id="IPR011990">
    <property type="entry name" value="TPR-like_helical_dom_sf"/>
</dbReference>
<dbReference type="InterPro" id="IPR019734">
    <property type="entry name" value="TPR_rpt"/>
</dbReference>
<organism evidence="5 6">
    <name type="scientific">Trypanosoma rangeli SC58</name>
    <dbReference type="NCBI Taxonomy" id="429131"/>
    <lineage>
        <taxon>Eukaryota</taxon>
        <taxon>Discoba</taxon>
        <taxon>Euglenozoa</taxon>
        <taxon>Kinetoplastea</taxon>
        <taxon>Metakinetoplastina</taxon>
        <taxon>Trypanosomatida</taxon>
        <taxon>Trypanosomatidae</taxon>
        <taxon>Trypanosoma</taxon>
        <taxon>Herpetosoma</taxon>
    </lineage>
</organism>